<keyword evidence="3" id="KW-1185">Reference proteome</keyword>
<gene>
    <name evidence="2" type="ORF">SAMN05192568_100517</name>
</gene>
<dbReference type="OrthoDB" id="7998972at2"/>
<organism evidence="2 3">
    <name type="scientific">Methylobacterium pseudosasicola</name>
    <dbReference type="NCBI Taxonomy" id="582667"/>
    <lineage>
        <taxon>Bacteria</taxon>
        <taxon>Pseudomonadati</taxon>
        <taxon>Pseudomonadota</taxon>
        <taxon>Alphaproteobacteria</taxon>
        <taxon>Hyphomicrobiales</taxon>
        <taxon>Methylobacteriaceae</taxon>
        <taxon>Methylobacterium</taxon>
    </lineage>
</organism>
<reference evidence="3" key="1">
    <citation type="submission" date="2016-10" db="EMBL/GenBank/DDBJ databases">
        <authorList>
            <person name="Varghese N."/>
            <person name="Submissions S."/>
        </authorList>
    </citation>
    <scope>NUCLEOTIDE SEQUENCE [LARGE SCALE GENOMIC DNA]</scope>
    <source>
        <strain evidence="3">BL36</strain>
    </source>
</reference>
<dbReference type="STRING" id="582667.SAMN05192568_100517"/>
<dbReference type="InterPro" id="IPR009506">
    <property type="entry name" value="YjiS-like"/>
</dbReference>
<dbReference type="AlphaFoldDB" id="A0A1I4HRU4"/>
<proteinExistence type="predicted"/>
<dbReference type="Proteomes" id="UP000199048">
    <property type="component" value="Unassembled WGS sequence"/>
</dbReference>
<evidence type="ECO:0000313" key="2">
    <source>
        <dbReference type="EMBL" id="SFL44895.1"/>
    </source>
</evidence>
<feature type="domain" description="YjiS-like" evidence="1">
    <location>
        <begin position="33"/>
        <end position="67"/>
    </location>
</feature>
<dbReference type="RefSeq" id="WP_092038369.1">
    <property type="nucleotide sequence ID" value="NZ_FOTK01000005.1"/>
</dbReference>
<evidence type="ECO:0000313" key="3">
    <source>
        <dbReference type="Proteomes" id="UP000199048"/>
    </source>
</evidence>
<evidence type="ECO:0000259" key="1">
    <source>
        <dbReference type="Pfam" id="PF06568"/>
    </source>
</evidence>
<accession>A0A1I4HRU4</accession>
<protein>
    <recommendedName>
        <fullName evidence="1">YjiS-like domain-containing protein</fullName>
    </recommendedName>
</protein>
<dbReference type="Pfam" id="PF06568">
    <property type="entry name" value="YjiS-like"/>
    <property type="match status" value="1"/>
</dbReference>
<dbReference type="EMBL" id="FOTK01000005">
    <property type="protein sequence ID" value="SFL44895.1"/>
    <property type="molecule type" value="Genomic_DNA"/>
</dbReference>
<sequence length="101" mass="10890">MDQCLPETAPALGRPSWLARAARTIIEAAAAMRAELSRAAMNRRVLHRLSTLSARELKDIGLTPQDVADAGVPGRHDAIDLLVGRRDARRRGRGVGGWPSA</sequence>
<name>A0A1I4HRU4_9HYPH</name>